<evidence type="ECO:0000256" key="1">
    <source>
        <dbReference type="ARBA" id="ARBA00001913"/>
    </source>
</evidence>
<feature type="coiled-coil region" evidence="19">
    <location>
        <begin position="95"/>
        <end position="130"/>
    </location>
</feature>
<evidence type="ECO:0000256" key="7">
    <source>
        <dbReference type="ARBA" id="ARBA00022968"/>
    </source>
</evidence>
<dbReference type="InterPro" id="IPR050749">
    <property type="entry name" value="Glycosyl_Hydrolase_47"/>
</dbReference>
<feature type="compositionally biased region" description="Basic and acidic residues" evidence="20">
    <location>
        <begin position="131"/>
        <end position="141"/>
    </location>
</feature>
<evidence type="ECO:0000313" key="22">
    <source>
        <dbReference type="Ensembl" id="ENSCCRP00015026132.1"/>
    </source>
</evidence>
<evidence type="ECO:0000256" key="10">
    <source>
        <dbReference type="ARBA" id="ARBA00023295"/>
    </source>
</evidence>
<feature type="disulfide bond" evidence="17">
    <location>
        <begin position="450"/>
        <end position="482"/>
    </location>
</feature>
<evidence type="ECO:0000256" key="6">
    <source>
        <dbReference type="ARBA" id="ARBA00022837"/>
    </source>
</evidence>
<feature type="active site" description="Proton donor" evidence="15">
    <location>
        <position position="254"/>
    </location>
</feature>
<evidence type="ECO:0000256" key="17">
    <source>
        <dbReference type="PIRSR" id="PIRSR601382-3"/>
    </source>
</evidence>
<dbReference type="SUPFAM" id="SSF48225">
    <property type="entry name" value="Seven-hairpin glycosidases"/>
    <property type="match status" value="1"/>
</dbReference>
<dbReference type="EC" id="3.2.1.-" evidence="18"/>
<evidence type="ECO:0000256" key="18">
    <source>
        <dbReference type="RuleBase" id="RU361193"/>
    </source>
</evidence>
<evidence type="ECO:0000256" key="13">
    <source>
        <dbReference type="ARBA" id="ARBA00054774"/>
    </source>
</evidence>
<dbReference type="AlphaFoldDB" id="A0A8C1TQ62"/>
<evidence type="ECO:0000256" key="12">
    <source>
        <dbReference type="ARBA" id="ARBA00048605"/>
    </source>
</evidence>
<dbReference type="GO" id="GO:0005975">
    <property type="term" value="P:carbohydrate metabolic process"/>
    <property type="evidence" value="ECO:0007669"/>
    <property type="project" value="InterPro"/>
</dbReference>
<evidence type="ECO:0000256" key="20">
    <source>
        <dbReference type="SAM" id="MobiDB-lite"/>
    </source>
</evidence>
<dbReference type="PRINTS" id="PR00747">
    <property type="entry name" value="GLYHDRLASE47"/>
</dbReference>
<comment type="function">
    <text evidence="13">Involved in the maturation of Asn-linked oligosaccharides. Progressively trim alpha-1,2-linked mannose residues from Man(9)GlcNAc(2) to produce Man(5)GlcNAc(2).</text>
</comment>
<evidence type="ECO:0000256" key="8">
    <source>
        <dbReference type="ARBA" id="ARBA00023136"/>
    </source>
</evidence>
<keyword evidence="4 21" id="KW-0812">Transmembrane</keyword>
<keyword evidence="21" id="KW-1133">Transmembrane helix</keyword>
<evidence type="ECO:0000256" key="4">
    <source>
        <dbReference type="ARBA" id="ARBA00022692"/>
    </source>
</evidence>
<dbReference type="Pfam" id="PF01532">
    <property type="entry name" value="Glyco_hydro_47"/>
    <property type="match status" value="1"/>
</dbReference>
<dbReference type="Proteomes" id="UP000694700">
    <property type="component" value="Unplaced"/>
</dbReference>
<proteinExistence type="inferred from homology"/>
<protein>
    <recommendedName>
        <fullName evidence="18">alpha-1,2-Mannosidase</fullName>
        <ecNumber evidence="18">3.2.1.-</ecNumber>
    </recommendedName>
</protein>
<comment type="catalytic activity">
    <reaction evidence="12">
        <text>N(4)-(alpha-D-Man-(1-&gt;2)-alpha-D-Man-(1-&gt;2)-alpha-D-Man-(1-&gt;3)-[alpha-D-Man-(1-&gt;2)-alpha-D-Man-(1-&gt;3)-[alpha-D-Man-(1-&gt;2)-alpha-D-Man-(1-&gt;6)]-alpha-D-Man-(1-&gt;6)]-beta-D-Man-(1-&gt;4)-beta-D-GlcNAc-(1-&gt;4)-beta-D-GlcNAc)-L-asparaginyl-[protein] (N-glucan mannose isomer 9A1,2,3B1,2,3) + 4 H2O = N(4)-(alpha-D-Man-(1-&gt;3)-[alpha-D-Man-(1-&gt;3)-[alpha-D-Man-(1-&gt;6)]-alpha-D-Man-(1-&gt;6)]-beta-D-Man-(1-&gt;4)-beta-D-GlcNAc-(1-&gt;4)-beta-D-GlcNAc)-L-asparaginyl-[protein] (N-glucan mannose isomer 5A1,2) + 4 beta-D-mannose</text>
        <dbReference type="Rhea" id="RHEA:56008"/>
        <dbReference type="Rhea" id="RHEA-COMP:14356"/>
        <dbReference type="Rhea" id="RHEA-COMP:14367"/>
        <dbReference type="ChEBI" id="CHEBI:15377"/>
        <dbReference type="ChEBI" id="CHEBI:28563"/>
        <dbReference type="ChEBI" id="CHEBI:59087"/>
        <dbReference type="ChEBI" id="CHEBI:139493"/>
        <dbReference type="EC" id="3.2.1.113"/>
    </reaction>
</comment>
<feature type="active site" description="Proton donor" evidence="15">
    <location>
        <position position="496"/>
    </location>
</feature>
<comment type="similarity">
    <text evidence="3 18">Belongs to the glycosyl hydrolase 47 family.</text>
</comment>
<dbReference type="GO" id="GO:0004571">
    <property type="term" value="F:mannosyl-oligosaccharide 1,2-alpha-mannosidase activity"/>
    <property type="evidence" value="ECO:0007669"/>
    <property type="project" value="UniProtKB-EC"/>
</dbReference>
<feature type="binding site" evidence="16">
    <location>
        <position position="607"/>
    </location>
    <ligand>
        <name>Ca(2+)</name>
        <dbReference type="ChEBI" id="CHEBI:29108"/>
    </ligand>
</feature>
<name>A0A8C1TQ62_CYPCA</name>
<evidence type="ECO:0000256" key="11">
    <source>
        <dbReference type="ARBA" id="ARBA00047669"/>
    </source>
</evidence>
<keyword evidence="6 16" id="KW-0106">Calcium</keyword>
<organism evidence="22 23">
    <name type="scientific">Cyprinus carpio</name>
    <name type="common">Common carp</name>
    <dbReference type="NCBI Taxonomy" id="7962"/>
    <lineage>
        <taxon>Eukaryota</taxon>
        <taxon>Metazoa</taxon>
        <taxon>Chordata</taxon>
        <taxon>Craniata</taxon>
        <taxon>Vertebrata</taxon>
        <taxon>Euteleostomi</taxon>
        <taxon>Actinopterygii</taxon>
        <taxon>Neopterygii</taxon>
        <taxon>Teleostei</taxon>
        <taxon>Ostariophysi</taxon>
        <taxon>Cypriniformes</taxon>
        <taxon>Cyprinidae</taxon>
        <taxon>Cyprininae</taxon>
        <taxon>Cyprinus</taxon>
    </lineage>
</organism>
<dbReference type="GO" id="GO:0070062">
    <property type="term" value="C:extracellular exosome"/>
    <property type="evidence" value="ECO:0007669"/>
    <property type="project" value="TreeGrafter"/>
</dbReference>
<evidence type="ECO:0000256" key="21">
    <source>
        <dbReference type="SAM" id="Phobius"/>
    </source>
</evidence>
<dbReference type="PANTHER" id="PTHR11742:SF40">
    <property type="entry name" value="MANNOSYL-OLIGOSACCHARIDE 1,2-ALPHA-MANNOSIDASE IB"/>
    <property type="match status" value="1"/>
</dbReference>
<dbReference type="InterPro" id="IPR012341">
    <property type="entry name" value="6hp_glycosidase-like_sf"/>
</dbReference>
<accession>A0A8C1TQ62</accession>
<comment type="cofactor">
    <cofactor evidence="1 16">
        <name>Ca(2+)</name>
        <dbReference type="ChEBI" id="CHEBI:29108"/>
    </cofactor>
</comment>
<evidence type="ECO:0000256" key="9">
    <source>
        <dbReference type="ARBA" id="ARBA00023157"/>
    </source>
</evidence>
<feature type="active site" evidence="15">
    <location>
        <position position="387"/>
    </location>
</feature>
<comment type="pathway">
    <text evidence="2">Protein modification; protein glycosylation.</text>
</comment>
<dbReference type="FunFam" id="1.50.10.10:FF:000002">
    <property type="entry name" value="alpha-1,2-Mannosidase"/>
    <property type="match status" value="1"/>
</dbReference>
<keyword evidence="7" id="KW-0735">Signal-anchor</keyword>
<evidence type="ECO:0000256" key="16">
    <source>
        <dbReference type="PIRSR" id="PIRSR601382-2"/>
    </source>
</evidence>
<evidence type="ECO:0000256" key="5">
    <source>
        <dbReference type="ARBA" id="ARBA00022801"/>
    </source>
</evidence>
<evidence type="ECO:0000256" key="2">
    <source>
        <dbReference type="ARBA" id="ARBA00004922"/>
    </source>
</evidence>
<dbReference type="GO" id="GO:0005783">
    <property type="term" value="C:endoplasmic reticulum"/>
    <property type="evidence" value="ECO:0007669"/>
    <property type="project" value="TreeGrafter"/>
</dbReference>
<feature type="transmembrane region" description="Helical" evidence="21">
    <location>
        <begin position="37"/>
        <end position="57"/>
    </location>
</feature>
<keyword evidence="9 17" id="KW-1015">Disulfide bond</keyword>
<sequence length="629" mass="71274">MTTPALLPLSGRRIPTLSPGASSFPHHRATLRLSEKFILLLILSAFITLCFGAFFFLPDNSKHKLSGTFFSTTSAEVPNEPYCYQNVTEEEESLRDKIRADHERALQEAKEKLRKSKEELKAEIQTEKTKVVEDLKKKDGPKPLPPVPMPKLVGVSDGDPGDSDTKEKRDKIREMMKHAWDSYRQYGWGHNELKPIAKKGHSTNIFGNSQMGATIVDALDTLYIMGLHDEFKDGQEWIEQNLDFSVNAEVSVFEVNIRFIGGLLAAYYLSGQEVFKVKAVQLAEKLLPAFNTPTGIPWAMVNLKSGVGRNWGWASAGSSILAEFGTLHMEFVHLTYLTGNPAYYQKVMHIRKLLAKMDRPNGLYPNYLNPRTGRWGQHHTSVGGLGDSFYEYLLKAWLMSDKTDTEARKTYDDAIEAIERHLIRKSNGGLTFIGEWKNGHLERKMGHLTCFAGGMFALGADGSPDDKAGHYLQLGAEIAHTCHESYDRTVLKLGPEAFKFDSGLEAVAVRQNEKYYILRPEVIETYWYMWRFTHDPKYRQWGWEAVQAIDKYCRVSGGFSGVKDVYSSNPTYDDVQQSFFLAETLKYLYLLFSSDELLPLENWVFNTEAHPLPVLHLGNITLPGSETQR</sequence>
<keyword evidence="16" id="KW-0479">Metal-binding</keyword>
<keyword evidence="8 21" id="KW-0472">Membrane</keyword>
<dbReference type="GO" id="GO:0005509">
    <property type="term" value="F:calcium ion binding"/>
    <property type="evidence" value="ECO:0007669"/>
    <property type="project" value="InterPro"/>
</dbReference>
<feature type="active site" evidence="15">
    <location>
        <position position="521"/>
    </location>
</feature>
<dbReference type="InterPro" id="IPR001382">
    <property type="entry name" value="Glyco_hydro_47"/>
</dbReference>
<comment type="catalytic activity">
    <reaction evidence="11">
        <text>N(4)-(alpha-D-Man-(1-&gt;2)-alpha-D-Man-(1-&gt;2)-alpha-D-Man-(1-&gt;3)-[alpha-D-Man-(1-&gt;3)-[alpha-D-Man-(1-&gt;2)-alpha-D-Man-(1-&gt;6)]-alpha-D-Man-(1-&gt;6)]-beta-D-Man-(1-&gt;4)-beta-D-GlcNAc-(1-&gt;4)-beta-D-GlcNAc)-L-asparaginyl-[protein] (N-glucan mannose isomer 8A1,2,3B1,3) + 3 H2O = N(4)-(alpha-D-Man-(1-&gt;3)-[alpha-D-Man-(1-&gt;3)-[alpha-D-Man-(1-&gt;6)]-alpha-D-Man-(1-&gt;6)]-beta-D-Man-(1-&gt;4)-beta-D-GlcNAc-(1-&gt;4)-beta-D-GlcNAc)-L-asparaginyl-[protein] (N-glucan mannose isomer 5A1,2) + 3 beta-D-mannose</text>
        <dbReference type="Rhea" id="RHEA:56028"/>
        <dbReference type="Rhea" id="RHEA-COMP:14358"/>
        <dbReference type="Rhea" id="RHEA-COMP:14367"/>
        <dbReference type="ChEBI" id="CHEBI:15377"/>
        <dbReference type="ChEBI" id="CHEBI:28563"/>
        <dbReference type="ChEBI" id="CHEBI:59087"/>
        <dbReference type="ChEBI" id="CHEBI:60628"/>
        <dbReference type="EC" id="3.2.1.113"/>
    </reaction>
</comment>
<keyword evidence="10 18" id="KW-0326">Glycosidase</keyword>
<dbReference type="Ensembl" id="ENSCCRT00015027068.1">
    <property type="protein sequence ID" value="ENSCCRP00015026132.1"/>
    <property type="gene ID" value="ENSCCRG00015010422.1"/>
</dbReference>
<dbReference type="Gene3D" id="1.50.10.10">
    <property type="match status" value="1"/>
</dbReference>
<dbReference type="InterPro" id="IPR036026">
    <property type="entry name" value="Seven-hairpin_glycosidases"/>
</dbReference>
<dbReference type="PANTHER" id="PTHR11742">
    <property type="entry name" value="MANNOSYL-OLIGOSACCHARIDE ALPHA-1,2-MANNOSIDASE-RELATED"/>
    <property type="match status" value="1"/>
</dbReference>
<evidence type="ECO:0000256" key="15">
    <source>
        <dbReference type="PIRSR" id="PIRSR601382-1"/>
    </source>
</evidence>
<keyword evidence="19" id="KW-0175">Coiled coil</keyword>
<dbReference type="GO" id="GO:0000139">
    <property type="term" value="C:Golgi membrane"/>
    <property type="evidence" value="ECO:0007669"/>
    <property type="project" value="TreeGrafter"/>
</dbReference>
<keyword evidence="5 18" id="KW-0378">Hydrolase</keyword>
<comment type="subcellular location">
    <subcellularLocation>
        <location evidence="14">Endomembrane system</location>
        <topology evidence="14">Single-pass type II membrane protein</topology>
    </subcellularLocation>
</comment>
<reference evidence="22" key="1">
    <citation type="submission" date="2025-08" db="UniProtKB">
        <authorList>
            <consortium name="Ensembl"/>
        </authorList>
    </citation>
    <scope>IDENTIFICATION</scope>
</reference>
<evidence type="ECO:0000256" key="3">
    <source>
        <dbReference type="ARBA" id="ARBA00007658"/>
    </source>
</evidence>
<evidence type="ECO:0000256" key="19">
    <source>
        <dbReference type="SAM" id="Coils"/>
    </source>
</evidence>
<evidence type="ECO:0000256" key="14">
    <source>
        <dbReference type="ARBA" id="ARBA00060399"/>
    </source>
</evidence>
<feature type="region of interest" description="Disordered" evidence="20">
    <location>
        <begin position="131"/>
        <end position="168"/>
    </location>
</feature>
<evidence type="ECO:0000313" key="23">
    <source>
        <dbReference type="Proteomes" id="UP000694700"/>
    </source>
</evidence>